<protein>
    <recommendedName>
        <fullName evidence="4">Lipoprotein</fullName>
    </recommendedName>
</protein>
<dbReference type="EMBL" id="JBBYHY010000009">
    <property type="protein sequence ID" value="MEL3955059.1"/>
    <property type="molecule type" value="Genomic_DNA"/>
</dbReference>
<organism evidence="2 3">
    <name type="scientific">Stenotrophomonas bentonitica</name>
    <dbReference type="NCBI Taxonomy" id="1450134"/>
    <lineage>
        <taxon>Bacteria</taxon>
        <taxon>Pseudomonadati</taxon>
        <taxon>Pseudomonadota</taxon>
        <taxon>Gammaproteobacteria</taxon>
        <taxon>Lysobacterales</taxon>
        <taxon>Lysobacteraceae</taxon>
        <taxon>Stenotrophomonas</taxon>
    </lineage>
</organism>
<keyword evidence="1" id="KW-0732">Signal</keyword>
<name>A0ABU9JQD7_9GAMM</name>
<feature type="signal peptide" evidence="1">
    <location>
        <begin position="1"/>
        <end position="37"/>
    </location>
</feature>
<evidence type="ECO:0000313" key="2">
    <source>
        <dbReference type="EMBL" id="MEL3955059.1"/>
    </source>
</evidence>
<accession>A0ABU9JQD7</accession>
<evidence type="ECO:0008006" key="4">
    <source>
        <dbReference type="Google" id="ProtNLM"/>
    </source>
</evidence>
<proteinExistence type="predicted"/>
<dbReference type="Proteomes" id="UP001455088">
    <property type="component" value="Unassembled WGS sequence"/>
</dbReference>
<reference evidence="2 3" key="1">
    <citation type="submission" date="2024-04" db="EMBL/GenBank/DDBJ databases">
        <title>Bacterial endophytes with biocontrol capabilities against important plant pathogens.</title>
        <authorList>
            <person name="Alayande K.A."/>
        </authorList>
    </citation>
    <scope>NUCLEOTIDE SEQUENCE [LARGE SCALE GENOMIC DNA]</scope>
    <source>
        <strain evidence="2 3">KV22</strain>
    </source>
</reference>
<comment type="caution">
    <text evidence="2">The sequence shown here is derived from an EMBL/GenBank/DDBJ whole genome shotgun (WGS) entry which is preliminary data.</text>
</comment>
<dbReference type="RefSeq" id="WP_139146394.1">
    <property type="nucleotide sequence ID" value="NZ_JBBYHY010000009.1"/>
</dbReference>
<keyword evidence="3" id="KW-1185">Reference proteome</keyword>
<feature type="chain" id="PRO_5045727505" description="Lipoprotein" evidence="1">
    <location>
        <begin position="38"/>
        <end position="325"/>
    </location>
</feature>
<evidence type="ECO:0000313" key="3">
    <source>
        <dbReference type="Proteomes" id="UP001455088"/>
    </source>
</evidence>
<evidence type="ECO:0000256" key="1">
    <source>
        <dbReference type="SAM" id="SignalP"/>
    </source>
</evidence>
<gene>
    <name evidence="2" type="ORF">AAE039_15995</name>
</gene>
<sequence length="325" mass="36212">MLARIPSRPAGSSAMHARRCSVLLSAALLLCAALLTAGCARTQRETVFSSDTLKVVAVTESRLDINSSKYQHHTTYAVYENGSALSDKDFATLLQDHAATDAPFVHTDAVVLDEDAVLMASHNRDSSRCWTTRLSASRGRATLEKITAGTVDCGIRPAPPGWRALYTDRSDLILVREHPFQVHPIAGYAYVLWIDGDIAALYHKDRDHERLVVRLARISSDTPLAEQALPMRTYAEPDLLYASPEQRRQWLFDNFTVAMGASPSIQLRPDHRLETITPEVWAQYQENDRQNKELDAQARAAGDAWIEAQRRELMEADATARDATK</sequence>